<comment type="similarity">
    <text evidence="7">Belongs to the binding-protein-dependent transport system permease family.</text>
</comment>
<evidence type="ECO:0000256" key="1">
    <source>
        <dbReference type="ARBA" id="ARBA00004651"/>
    </source>
</evidence>
<dbReference type="Proteomes" id="UP000317770">
    <property type="component" value="Unassembled WGS sequence"/>
</dbReference>
<comment type="caution">
    <text evidence="9">The sequence shown here is derived from an EMBL/GenBank/DDBJ whole genome shotgun (WGS) entry which is preliminary data.</text>
</comment>
<feature type="transmembrane region" description="Helical" evidence="7">
    <location>
        <begin position="133"/>
        <end position="153"/>
    </location>
</feature>
<evidence type="ECO:0000256" key="7">
    <source>
        <dbReference type="RuleBase" id="RU363032"/>
    </source>
</evidence>
<proteinExistence type="inferred from homology"/>
<feature type="transmembrane region" description="Helical" evidence="7">
    <location>
        <begin position="159"/>
        <end position="179"/>
    </location>
</feature>
<dbReference type="CDD" id="cd06261">
    <property type="entry name" value="TM_PBP2"/>
    <property type="match status" value="1"/>
</dbReference>
<dbReference type="GO" id="GO:0005886">
    <property type="term" value="C:plasma membrane"/>
    <property type="evidence" value="ECO:0007669"/>
    <property type="project" value="UniProtKB-SubCell"/>
</dbReference>
<evidence type="ECO:0000313" key="10">
    <source>
        <dbReference type="Proteomes" id="UP000317770"/>
    </source>
</evidence>
<keyword evidence="3" id="KW-1003">Cell membrane</keyword>
<evidence type="ECO:0000256" key="4">
    <source>
        <dbReference type="ARBA" id="ARBA00022692"/>
    </source>
</evidence>
<evidence type="ECO:0000259" key="8">
    <source>
        <dbReference type="PROSITE" id="PS50928"/>
    </source>
</evidence>
<dbReference type="PANTHER" id="PTHR30151">
    <property type="entry name" value="ALKANE SULFONATE ABC TRANSPORTER-RELATED, MEMBRANE SUBUNIT"/>
    <property type="match status" value="1"/>
</dbReference>
<feature type="transmembrane region" description="Helical" evidence="7">
    <location>
        <begin position="223"/>
        <end position="245"/>
    </location>
</feature>
<keyword evidence="4 7" id="KW-0812">Transmembrane</keyword>
<keyword evidence="6 7" id="KW-0472">Membrane</keyword>
<evidence type="ECO:0000256" key="2">
    <source>
        <dbReference type="ARBA" id="ARBA00022448"/>
    </source>
</evidence>
<dbReference type="Pfam" id="PF00528">
    <property type="entry name" value="BPD_transp_1"/>
    <property type="match status" value="1"/>
</dbReference>
<evidence type="ECO:0000256" key="5">
    <source>
        <dbReference type="ARBA" id="ARBA00022989"/>
    </source>
</evidence>
<evidence type="ECO:0000256" key="6">
    <source>
        <dbReference type="ARBA" id="ARBA00023136"/>
    </source>
</evidence>
<accession>A0A8B5XXK0</accession>
<name>A0A8B5XXK0_9BACI</name>
<comment type="subcellular location">
    <subcellularLocation>
        <location evidence="1 7">Cell membrane</location>
        <topology evidence="1 7">Multi-pass membrane protein</topology>
    </subcellularLocation>
</comment>
<dbReference type="Gene3D" id="1.10.3720.10">
    <property type="entry name" value="MetI-like"/>
    <property type="match status" value="1"/>
</dbReference>
<protein>
    <submittedName>
        <fullName evidence="9">ABC transporter permease</fullName>
    </submittedName>
</protein>
<dbReference type="AlphaFoldDB" id="A0A8B5XXK0"/>
<dbReference type="PANTHER" id="PTHR30151:SF19">
    <property type="entry name" value="ABC TRANSPORTER PERMEASE"/>
    <property type="match status" value="1"/>
</dbReference>
<evidence type="ECO:0000256" key="3">
    <source>
        <dbReference type="ARBA" id="ARBA00022475"/>
    </source>
</evidence>
<feature type="transmembrane region" description="Helical" evidence="7">
    <location>
        <begin position="251"/>
        <end position="274"/>
    </location>
</feature>
<sequence length="284" mass="31877">MHATTHSIRCYSKRSGRSLRALNIEQLHNQYKTSLKKENRLIRFYQILIFIVFFSSWELLSRMEVIDPLIFSSPTKVWHLFIQKLGDGTLLSHSGVTLFETVLGFIIGTLLGTILASLLWWSPRLSKTLDPYLVILNAMPKVALGPIIIVAFGPGFPSIISMGAIISIIITTIVVYTAFREVDPNYLKVLQTFGATRTQAFREAILPASFPTIISTLKVNVGLSWVGVIVGEFLVSAKGLGYLIIYGFQVFNFTLVMLALMIIAVFATIMYQLVELLERKLIKD</sequence>
<organism evidence="9 10">
    <name type="scientific">Peribacillus simplex</name>
    <dbReference type="NCBI Taxonomy" id="1478"/>
    <lineage>
        <taxon>Bacteria</taxon>
        <taxon>Bacillati</taxon>
        <taxon>Bacillota</taxon>
        <taxon>Bacilli</taxon>
        <taxon>Bacillales</taxon>
        <taxon>Bacillaceae</taxon>
        <taxon>Peribacillus</taxon>
    </lineage>
</organism>
<gene>
    <name evidence="9" type="ORF">FQP34_16100</name>
</gene>
<dbReference type="GO" id="GO:0055085">
    <property type="term" value="P:transmembrane transport"/>
    <property type="evidence" value="ECO:0007669"/>
    <property type="project" value="InterPro"/>
</dbReference>
<keyword evidence="2 7" id="KW-0813">Transport</keyword>
<dbReference type="SUPFAM" id="SSF161098">
    <property type="entry name" value="MetI-like"/>
    <property type="match status" value="1"/>
</dbReference>
<dbReference type="InterPro" id="IPR035906">
    <property type="entry name" value="MetI-like_sf"/>
</dbReference>
<dbReference type="EMBL" id="VNKI01000007">
    <property type="protein sequence ID" value="TVX79693.1"/>
    <property type="molecule type" value="Genomic_DNA"/>
</dbReference>
<evidence type="ECO:0000313" key="9">
    <source>
        <dbReference type="EMBL" id="TVX79693.1"/>
    </source>
</evidence>
<reference evidence="9 10" key="1">
    <citation type="submission" date="2019-07" db="EMBL/GenBank/DDBJ databases">
        <title>Genome assembly of Bacillus simplex strain GGC-P6A.</title>
        <authorList>
            <person name="Jennings M.E."/>
            <person name="Barton H.A."/>
        </authorList>
    </citation>
    <scope>NUCLEOTIDE SEQUENCE [LARGE SCALE GENOMIC DNA]</scope>
    <source>
        <strain evidence="9 10">GGC-P6A</strain>
    </source>
</reference>
<keyword evidence="5 7" id="KW-1133">Transmembrane helix</keyword>
<dbReference type="PROSITE" id="PS50928">
    <property type="entry name" value="ABC_TM1"/>
    <property type="match status" value="1"/>
</dbReference>
<feature type="transmembrane region" description="Helical" evidence="7">
    <location>
        <begin position="41"/>
        <end position="60"/>
    </location>
</feature>
<feature type="domain" description="ABC transmembrane type-1" evidence="8">
    <location>
        <begin position="90"/>
        <end position="274"/>
    </location>
</feature>
<feature type="transmembrane region" description="Helical" evidence="7">
    <location>
        <begin position="102"/>
        <end position="121"/>
    </location>
</feature>
<dbReference type="InterPro" id="IPR000515">
    <property type="entry name" value="MetI-like"/>
</dbReference>